<reference evidence="8 9" key="1">
    <citation type="submission" date="2018-08" db="EMBL/GenBank/DDBJ databases">
        <title>A genome reference for cultivated species of the human gut microbiota.</title>
        <authorList>
            <person name="Zou Y."/>
            <person name="Xue W."/>
            <person name="Luo G."/>
        </authorList>
    </citation>
    <scope>NUCLEOTIDE SEQUENCE [LARGE SCALE GENOMIC DNA]</scope>
    <source>
        <strain evidence="8 9">AM35-14</strain>
    </source>
</reference>
<evidence type="ECO:0000256" key="4">
    <source>
        <dbReference type="ARBA" id="ARBA00022692"/>
    </source>
</evidence>
<dbReference type="Pfam" id="PF06808">
    <property type="entry name" value="DctM"/>
    <property type="match status" value="1"/>
</dbReference>
<proteinExistence type="predicted"/>
<evidence type="ECO:0000259" key="7">
    <source>
        <dbReference type="Pfam" id="PF06808"/>
    </source>
</evidence>
<dbReference type="KEGG" id="cbol:CGC65_23045"/>
<keyword evidence="3" id="KW-0997">Cell inner membrane</keyword>
<dbReference type="NCBIfam" id="TIGR00786">
    <property type="entry name" value="dctM"/>
    <property type="match status" value="1"/>
</dbReference>
<evidence type="ECO:0000256" key="1">
    <source>
        <dbReference type="ARBA" id="ARBA00004429"/>
    </source>
</evidence>
<name>A0A414AX32_9FIRM</name>
<dbReference type="InterPro" id="IPR004681">
    <property type="entry name" value="TRAP_DctM"/>
</dbReference>
<protein>
    <submittedName>
        <fullName evidence="8">TRAP transporter large permease</fullName>
    </submittedName>
</protein>
<feature type="domain" description="TRAP C4-dicarboxylate transport system permease DctM subunit" evidence="7">
    <location>
        <begin position="13"/>
        <end position="417"/>
    </location>
</feature>
<evidence type="ECO:0000313" key="9">
    <source>
        <dbReference type="Proteomes" id="UP000283975"/>
    </source>
</evidence>
<accession>A0A414AX32</accession>
<sequence>MSSLTVTLILFSLLLLLLFLNVPLVVSIGLPTALIMLGSGMKVATLAQRTYASVDSFTLMAIPFFMLAGKLMEVGGMSKRIVRLADCLVGWMAGGLAHVIVVASAFFGALSGSAAATTAAIGSTLIPEMKKRGYPADFVAGIQAVAGALGVIIPPSITMIMYGVCSSTSIGKLFMAGIVPGIVLALFLMVTIAYQAKKRKISQMNTFTFKELGTAFLDAIPALLVPTIILGGIYGGIFTPTEAGAVAATYGFLAGAFWYKEINLQNIGNIMGGAIVNTVLVMIVVGASGAFSWLLTSAGVSSLLGKAISAIAGNKYIFLLVANLIFIFIGMFIESVAGILIVTPILLPIATSLGVDPVHFGIIMVVNLALGLTTPPVGENQYIAAAIAEIPFEEEVKASIPFLIAGFAALAVITYVEPLSLWLPGILGM</sequence>
<dbReference type="GO" id="GO:0022857">
    <property type="term" value="F:transmembrane transporter activity"/>
    <property type="evidence" value="ECO:0007669"/>
    <property type="project" value="TreeGrafter"/>
</dbReference>
<evidence type="ECO:0000313" key="8">
    <source>
        <dbReference type="EMBL" id="RHC56387.1"/>
    </source>
</evidence>
<evidence type="ECO:0000256" key="2">
    <source>
        <dbReference type="ARBA" id="ARBA00022475"/>
    </source>
</evidence>
<keyword evidence="5" id="KW-1133">Transmembrane helix</keyword>
<dbReference type="GO" id="GO:0005886">
    <property type="term" value="C:plasma membrane"/>
    <property type="evidence" value="ECO:0007669"/>
    <property type="project" value="UniProtKB-SubCell"/>
</dbReference>
<evidence type="ECO:0000256" key="6">
    <source>
        <dbReference type="ARBA" id="ARBA00023136"/>
    </source>
</evidence>
<keyword evidence="2" id="KW-1003">Cell membrane</keyword>
<dbReference type="AlphaFoldDB" id="A0A414AX32"/>
<dbReference type="PIRSF" id="PIRSF006066">
    <property type="entry name" value="HI0050"/>
    <property type="match status" value="1"/>
</dbReference>
<comment type="subcellular location">
    <subcellularLocation>
        <location evidence="1">Cell inner membrane</location>
        <topology evidence="1">Multi-pass membrane protein</topology>
    </subcellularLocation>
</comment>
<dbReference type="RefSeq" id="WP_007036014.1">
    <property type="nucleotide sequence ID" value="NZ_CABKUK010000004.1"/>
</dbReference>
<keyword evidence="4" id="KW-0812">Transmembrane</keyword>
<organism evidence="8 9">
    <name type="scientific">Enterocloster bolteae</name>
    <dbReference type="NCBI Taxonomy" id="208479"/>
    <lineage>
        <taxon>Bacteria</taxon>
        <taxon>Bacillati</taxon>
        <taxon>Bacillota</taxon>
        <taxon>Clostridia</taxon>
        <taxon>Lachnospirales</taxon>
        <taxon>Lachnospiraceae</taxon>
        <taxon>Enterocloster</taxon>
    </lineage>
</organism>
<evidence type="ECO:0000256" key="5">
    <source>
        <dbReference type="ARBA" id="ARBA00022989"/>
    </source>
</evidence>
<dbReference type="InterPro" id="IPR010656">
    <property type="entry name" value="DctM"/>
</dbReference>
<dbReference type="PANTHER" id="PTHR33362">
    <property type="entry name" value="SIALIC ACID TRAP TRANSPORTER PERMEASE PROTEIN SIAT-RELATED"/>
    <property type="match status" value="1"/>
</dbReference>
<comment type="caution">
    <text evidence="8">The sequence shown here is derived from an EMBL/GenBank/DDBJ whole genome shotgun (WGS) entry which is preliminary data.</text>
</comment>
<keyword evidence="6" id="KW-0472">Membrane</keyword>
<dbReference type="Proteomes" id="UP000283975">
    <property type="component" value="Unassembled WGS sequence"/>
</dbReference>
<gene>
    <name evidence="8" type="ORF">DW839_10660</name>
</gene>
<dbReference type="PANTHER" id="PTHR33362:SF3">
    <property type="entry name" value="SIALIC ACID TRAP TRANSPORTER PERMEASE PROTEIN SIAT"/>
    <property type="match status" value="1"/>
</dbReference>
<dbReference type="EMBL" id="QSHZ01000009">
    <property type="protein sequence ID" value="RHC56387.1"/>
    <property type="molecule type" value="Genomic_DNA"/>
</dbReference>
<evidence type="ECO:0000256" key="3">
    <source>
        <dbReference type="ARBA" id="ARBA00022519"/>
    </source>
</evidence>